<protein>
    <recommendedName>
        <fullName evidence="2">MBD domain-containing protein</fullName>
    </recommendedName>
</protein>
<dbReference type="InterPro" id="IPR001739">
    <property type="entry name" value="Methyl_CpG_DNA-bd"/>
</dbReference>
<evidence type="ECO:0000313" key="4">
    <source>
        <dbReference type="Proteomes" id="UP000054721"/>
    </source>
</evidence>
<sequence length="292" mass="33441">MPLQFSIAEKSKSKLLVQLLELAVTSFRHRQKLECEQVVSMISLFSINLQKCKKNISTVTSLSSSTTMHHKQTITISTAFIKKKIQYHSSIIMQQKSFCFKSCIVFTQRQRVNFYESENKLKMNVSESQKSKSKVNKQQISAQSDDSSAEETMSEVVGTSSKLSQKTYLKVKKTTKHGNNSKQSRVGGSKAKSKPREKVKAVQKMQLTAEQQKQYFKPFQKGWKRELVLRTAKDKADAYYIAPDGKKFRSIPEVTEYALLNPPAMDDLQPENFIFRPILIGWKGNEEYQRSA</sequence>
<dbReference type="EMBL" id="JYDW01000418">
    <property type="protein sequence ID" value="KRZ48371.1"/>
    <property type="molecule type" value="Genomic_DNA"/>
</dbReference>
<reference evidence="3 4" key="1">
    <citation type="submission" date="2015-05" db="EMBL/GenBank/DDBJ databases">
        <title>Evolution of Trichinella species and genotypes.</title>
        <authorList>
            <person name="Korhonen P.K."/>
            <person name="Edoardo P."/>
            <person name="Giuseppe L.R."/>
            <person name="Gasser R.B."/>
        </authorList>
    </citation>
    <scope>NUCLEOTIDE SEQUENCE [LARGE SCALE GENOMIC DNA]</scope>
    <source>
        <strain evidence="3">ISS10</strain>
    </source>
</reference>
<feature type="domain" description="MBD" evidence="2">
    <location>
        <begin position="209"/>
        <end position="280"/>
    </location>
</feature>
<accession>A0A0V1KM77</accession>
<dbReference type="Gene3D" id="3.30.890.10">
    <property type="entry name" value="Methyl-cpg-binding Protein 2, Chain A"/>
    <property type="match status" value="1"/>
</dbReference>
<dbReference type="InterPro" id="IPR016177">
    <property type="entry name" value="DNA-bd_dom_sf"/>
</dbReference>
<dbReference type="STRING" id="6335.A0A0V1KM77"/>
<feature type="compositionally biased region" description="Polar residues" evidence="1">
    <location>
        <begin position="177"/>
        <end position="186"/>
    </location>
</feature>
<evidence type="ECO:0000256" key="1">
    <source>
        <dbReference type="SAM" id="MobiDB-lite"/>
    </source>
</evidence>
<keyword evidence="4" id="KW-1185">Reference proteome</keyword>
<dbReference type="SUPFAM" id="SSF54171">
    <property type="entry name" value="DNA-binding domain"/>
    <property type="match status" value="1"/>
</dbReference>
<feature type="region of interest" description="Disordered" evidence="1">
    <location>
        <begin position="172"/>
        <end position="197"/>
    </location>
</feature>
<gene>
    <name evidence="3" type="ORF">T02_11712</name>
</gene>
<evidence type="ECO:0000313" key="3">
    <source>
        <dbReference type="EMBL" id="KRZ48371.1"/>
    </source>
</evidence>
<dbReference type="Proteomes" id="UP000054721">
    <property type="component" value="Unassembled WGS sequence"/>
</dbReference>
<dbReference type="PROSITE" id="PS50982">
    <property type="entry name" value="MBD"/>
    <property type="match status" value="1"/>
</dbReference>
<feature type="region of interest" description="Disordered" evidence="1">
    <location>
        <begin position="125"/>
        <end position="156"/>
    </location>
</feature>
<organism evidence="3 4">
    <name type="scientific">Trichinella nativa</name>
    <dbReference type="NCBI Taxonomy" id="6335"/>
    <lineage>
        <taxon>Eukaryota</taxon>
        <taxon>Metazoa</taxon>
        <taxon>Ecdysozoa</taxon>
        <taxon>Nematoda</taxon>
        <taxon>Enoplea</taxon>
        <taxon>Dorylaimia</taxon>
        <taxon>Trichinellida</taxon>
        <taxon>Trichinellidae</taxon>
        <taxon>Trichinella</taxon>
    </lineage>
</organism>
<dbReference type="CDD" id="cd00122">
    <property type="entry name" value="MBD"/>
    <property type="match status" value="1"/>
</dbReference>
<dbReference type="SMART" id="SM00391">
    <property type="entry name" value="MBD"/>
    <property type="match status" value="1"/>
</dbReference>
<dbReference type="OrthoDB" id="10259024at2759"/>
<feature type="compositionally biased region" description="Low complexity" evidence="1">
    <location>
        <begin position="136"/>
        <end position="146"/>
    </location>
</feature>
<name>A0A0V1KM77_9BILA</name>
<dbReference type="AlphaFoldDB" id="A0A0V1KM77"/>
<comment type="caution">
    <text evidence="3">The sequence shown here is derived from an EMBL/GenBank/DDBJ whole genome shotgun (WGS) entry which is preliminary data.</text>
</comment>
<dbReference type="GO" id="GO:0003677">
    <property type="term" value="F:DNA binding"/>
    <property type="evidence" value="ECO:0007669"/>
    <property type="project" value="InterPro"/>
</dbReference>
<proteinExistence type="predicted"/>
<dbReference type="Pfam" id="PF01429">
    <property type="entry name" value="MBD"/>
    <property type="match status" value="1"/>
</dbReference>
<evidence type="ECO:0000259" key="2">
    <source>
        <dbReference type="PROSITE" id="PS50982"/>
    </source>
</evidence>